<dbReference type="PANTHER" id="PTHR31009">
    <property type="entry name" value="S-ADENOSYL-L-METHIONINE:CARBOXYL METHYLTRANSFERASE FAMILY PROTEIN"/>
    <property type="match status" value="1"/>
</dbReference>
<organism evidence="7 8">
    <name type="scientific">Nyssa sinensis</name>
    <dbReference type="NCBI Taxonomy" id="561372"/>
    <lineage>
        <taxon>Eukaryota</taxon>
        <taxon>Viridiplantae</taxon>
        <taxon>Streptophyta</taxon>
        <taxon>Embryophyta</taxon>
        <taxon>Tracheophyta</taxon>
        <taxon>Spermatophyta</taxon>
        <taxon>Magnoliopsida</taxon>
        <taxon>eudicotyledons</taxon>
        <taxon>Gunneridae</taxon>
        <taxon>Pentapetalae</taxon>
        <taxon>asterids</taxon>
        <taxon>Cornales</taxon>
        <taxon>Nyssaceae</taxon>
        <taxon>Nyssa</taxon>
    </lineage>
</organism>
<comment type="similarity">
    <text evidence="1">Belongs to the methyltransferase superfamily. Type-7 methyltransferase family.</text>
</comment>
<accession>A0A5J5BJD5</accession>
<name>A0A5J5BJD5_9ASTE</name>
<dbReference type="SUPFAM" id="SSF53335">
    <property type="entry name" value="S-adenosyl-L-methionine-dependent methyltransferases"/>
    <property type="match status" value="1"/>
</dbReference>
<protein>
    <recommendedName>
        <fullName evidence="9">S-adenosylmethionine-dependent methyltransferase</fullName>
    </recommendedName>
</protein>
<keyword evidence="2" id="KW-0489">Methyltransferase</keyword>
<dbReference type="GO" id="GO:0046872">
    <property type="term" value="F:metal ion binding"/>
    <property type="evidence" value="ECO:0007669"/>
    <property type="project" value="UniProtKB-KW"/>
</dbReference>
<dbReference type="Pfam" id="PF03492">
    <property type="entry name" value="Methyltransf_7"/>
    <property type="match status" value="1"/>
</dbReference>
<feature type="region of interest" description="Disordered" evidence="6">
    <location>
        <begin position="1"/>
        <end position="24"/>
    </location>
</feature>
<keyword evidence="5" id="KW-0460">Magnesium</keyword>
<evidence type="ECO:0000256" key="4">
    <source>
        <dbReference type="ARBA" id="ARBA00022723"/>
    </source>
</evidence>
<gene>
    <name evidence="7" type="ORF">F0562_023928</name>
</gene>
<dbReference type="OrthoDB" id="1523883at2759"/>
<dbReference type="InterPro" id="IPR042086">
    <property type="entry name" value="MeTrfase_capping"/>
</dbReference>
<dbReference type="InterPro" id="IPR005299">
    <property type="entry name" value="MeTrfase_7"/>
</dbReference>
<keyword evidence="8" id="KW-1185">Reference proteome</keyword>
<evidence type="ECO:0000256" key="5">
    <source>
        <dbReference type="ARBA" id="ARBA00022842"/>
    </source>
</evidence>
<evidence type="ECO:0000256" key="1">
    <source>
        <dbReference type="ARBA" id="ARBA00007967"/>
    </source>
</evidence>
<evidence type="ECO:0000256" key="3">
    <source>
        <dbReference type="ARBA" id="ARBA00022679"/>
    </source>
</evidence>
<dbReference type="Gene3D" id="3.40.50.150">
    <property type="entry name" value="Vaccinia Virus protein VP39"/>
    <property type="match status" value="1"/>
</dbReference>
<evidence type="ECO:0000313" key="7">
    <source>
        <dbReference type="EMBL" id="KAA8542776.1"/>
    </source>
</evidence>
<dbReference type="Gene3D" id="1.10.1200.270">
    <property type="entry name" value="Methyltransferase, alpha-helical capping domain"/>
    <property type="match status" value="1"/>
</dbReference>
<evidence type="ECO:0000256" key="2">
    <source>
        <dbReference type="ARBA" id="ARBA00022603"/>
    </source>
</evidence>
<dbReference type="Proteomes" id="UP000325577">
    <property type="component" value="Linkage Group LG12"/>
</dbReference>
<evidence type="ECO:0000313" key="8">
    <source>
        <dbReference type="Proteomes" id="UP000325577"/>
    </source>
</evidence>
<sequence length="347" mass="38088">MGGEESLAMTGGDGQYSYARNSNPQKEAADRAKAMLIGAVSENLDIVHGSPTSNTFGIADLGCSVGPNTFIAMNNIIEAVEHKYQAQGHLEFQVFFNDRVSNDFNTLFINLPPNRKYFAAAVPGSFYGRLFPKASLNFIFSSFALQWLSKLPQVVCDLNSPSCNKGRILYANAPKEVGEAYSAQYAEDMEKFLGARAQELVSGGLMALLIPGRVNGTLPAQSSLGPRFQPLESCLVDMTNEGLLSKDKLDSFNLPIYSPSSEELEKLIEKTGCFDIARVEEMHRNNIPLLTMQEFRAGLEGIIKTHFGSEILDELFDRYSKKIAGRPPLNTCGGIGIALFVLLKRKH</sequence>
<dbReference type="InterPro" id="IPR029063">
    <property type="entry name" value="SAM-dependent_MTases_sf"/>
</dbReference>
<evidence type="ECO:0008006" key="9">
    <source>
        <dbReference type="Google" id="ProtNLM"/>
    </source>
</evidence>
<keyword evidence="3" id="KW-0808">Transferase</keyword>
<dbReference type="AlphaFoldDB" id="A0A5J5BJD5"/>
<reference evidence="7 8" key="1">
    <citation type="submission" date="2019-09" db="EMBL/GenBank/DDBJ databases">
        <title>A chromosome-level genome assembly of the Chinese tupelo Nyssa sinensis.</title>
        <authorList>
            <person name="Yang X."/>
            <person name="Kang M."/>
            <person name="Yang Y."/>
            <person name="Xiong H."/>
            <person name="Wang M."/>
            <person name="Zhang Z."/>
            <person name="Wang Z."/>
            <person name="Wu H."/>
            <person name="Ma T."/>
            <person name="Liu J."/>
            <person name="Xi Z."/>
        </authorList>
    </citation>
    <scope>NUCLEOTIDE SEQUENCE [LARGE SCALE GENOMIC DNA]</scope>
    <source>
        <strain evidence="7">J267</strain>
        <tissue evidence="7">Leaf</tissue>
    </source>
</reference>
<dbReference type="EMBL" id="CM018035">
    <property type="protein sequence ID" value="KAA8542776.1"/>
    <property type="molecule type" value="Genomic_DNA"/>
</dbReference>
<dbReference type="GO" id="GO:0032259">
    <property type="term" value="P:methylation"/>
    <property type="evidence" value="ECO:0007669"/>
    <property type="project" value="UniProtKB-KW"/>
</dbReference>
<keyword evidence="4" id="KW-0479">Metal-binding</keyword>
<evidence type="ECO:0000256" key="6">
    <source>
        <dbReference type="SAM" id="MobiDB-lite"/>
    </source>
</evidence>
<proteinExistence type="inferred from homology"/>
<dbReference type="GO" id="GO:0008168">
    <property type="term" value="F:methyltransferase activity"/>
    <property type="evidence" value="ECO:0007669"/>
    <property type="project" value="UniProtKB-KW"/>
</dbReference>